<feature type="compositionally biased region" description="Polar residues" evidence="1">
    <location>
        <begin position="54"/>
        <end position="65"/>
    </location>
</feature>
<feature type="compositionally biased region" description="Gly residues" evidence="1">
    <location>
        <begin position="435"/>
        <end position="454"/>
    </location>
</feature>
<evidence type="ECO:0000313" key="3">
    <source>
        <dbReference type="Proteomes" id="UP000002026"/>
    </source>
</evidence>
<dbReference type="STRING" id="471855.Shel_23850"/>
<gene>
    <name evidence="2" type="ordered locus">Shel_23850</name>
</gene>
<dbReference type="eggNOG" id="ENOG502Z8AD">
    <property type="taxonomic scope" value="Bacteria"/>
</dbReference>
<dbReference type="PROSITE" id="PS51257">
    <property type="entry name" value="PROKAR_LIPOPROTEIN"/>
    <property type="match status" value="1"/>
</dbReference>
<dbReference type="EMBL" id="CP001684">
    <property type="protein sequence ID" value="ACV23394.1"/>
    <property type="molecule type" value="Genomic_DNA"/>
</dbReference>
<dbReference type="Proteomes" id="UP000002026">
    <property type="component" value="Chromosome"/>
</dbReference>
<feature type="region of interest" description="Disordered" evidence="1">
    <location>
        <begin position="48"/>
        <end position="91"/>
    </location>
</feature>
<dbReference type="AlphaFoldDB" id="C7N1V3"/>
<reference evidence="2 3" key="1">
    <citation type="journal article" date="2009" name="Stand. Genomic Sci.">
        <title>Complete genome sequence of Slackia heliotrinireducens type strain (RHS 1).</title>
        <authorList>
            <person name="Pukall R."/>
            <person name="Lapidus A."/>
            <person name="Nolan M."/>
            <person name="Copeland A."/>
            <person name="Glavina Del Rio T."/>
            <person name="Lucas S."/>
            <person name="Chen F."/>
            <person name="Tice H."/>
            <person name="Cheng J.F."/>
            <person name="Chertkov O."/>
            <person name="Bruce D."/>
            <person name="Goodwin L."/>
            <person name="Kuske C."/>
            <person name="Brettin T."/>
            <person name="Detter J.C."/>
            <person name="Han C."/>
            <person name="Pitluck S."/>
            <person name="Pati A."/>
            <person name="Mavrommatis K."/>
            <person name="Ivanova N."/>
            <person name="Ovchinnikova G."/>
            <person name="Chen A."/>
            <person name="Palaniappan K."/>
            <person name="Schneider S."/>
            <person name="Rohde M."/>
            <person name="Chain P."/>
            <person name="D'haeseleer P."/>
            <person name="Goker M."/>
            <person name="Bristow J."/>
            <person name="Eisen J.A."/>
            <person name="Markowitz V."/>
            <person name="Kyrpides N.C."/>
            <person name="Klenk H.P."/>
            <person name="Hugenholtz P."/>
        </authorList>
    </citation>
    <scope>NUCLEOTIDE SEQUENCE [LARGE SCALE GENOMIC DNA]</scope>
    <source>
        <strain evidence="3">ATCC 29202 / DSM 20476 / NCTC 11029 / RHS 1</strain>
    </source>
</reference>
<dbReference type="Pfam" id="PF14262">
    <property type="entry name" value="Cthe_2159"/>
    <property type="match status" value="1"/>
</dbReference>
<dbReference type="HOGENOM" id="CLU_021406_4_0_11"/>
<protein>
    <recommendedName>
        <fullName evidence="4">Carbohydrate-binding domain-containing protein</fullName>
    </recommendedName>
</protein>
<feature type="compositionally biased region" description="Low complexity" evidence="1">
    <location>
        <begin position="67"/>
        <end position="82"/>
    </location>
</feature>
<dbReference type="InterPro" id="IPR025584">
    <property type="entry name" value="Cthe_2159"/>
</dbReference>
<name>C7N1V3_SLAHD</name>
<dbReference type="RefSeq" id="WP_012799494.1">
    <property type="nucleotide sequence ID" value="NC_013165.1"/>
</dbReference>
<dbReference type="KEGG" id="shi:Shel_23850"/>
<feature type="region of interest" description="Disordered" evidence="1">
    <location>
        <begin position="435"/>
        <end position="460"/>
    </location>
</feature>
<organism evidence="2 3">
    <name type="scientific">Slackia heliotrinireducens (strain ATCC 29202 / DSM 20476 / NCTC 11029 / RHS 1)</name>
    <name type="common">Peptococcus heliotrinreducens</name>
    <dbReference type="NCBI Taxonomy" id="471855"/>
    <lineage>
        <taxon>Bacteria</taxon>
        <taxon>Bacillati</taxon>
        <taxon>Actinomycetota</taxon>
        <taxon>Coriobacteriia</taxon>
        <taxon>Eggerthellales</taxon>
        <taxon>Eggerthellaceae</taxon>
        <taxon>Slackia</taxon>
    </lineage>
</organism>
<accession>C7N1V3</accession>
<keyword evidence="3" id="KW-1185">Reference proteome</keyword>
<evidence type="ECO:0000313" key="2">
    <source>
        <dbReference type="EMBL" id="ACV23394.1"/>
    </source>
</evidence>
<sequence>MIKFETQRERLTKLIATTCVTGVLVFSLTACGSTDATAENVQVEASEATEARLQDTSADNATPSGPATEGEAQAAASSATESNGEGALDTSDMFSDRDLEQEADTSNATEITLTSNEDVAITEEGVYVITGSAENCTIVVAADDAAKVQLVLDGVTIVNDDAAAIYVASCDKVFVTTTDTENTLEVTGTFSTENETAGDAAVFSKSDLVLNGVGTLNVTSTDNGISGHDDLKITGGTYNITSEADAVEGHDSIRICDGIFTIHSGKDGFHSEDSDDDTVGYVYISGGTFDITAADDGIQATTIGQIDGGTFTISAVEGIEGTYVQINGGTIDIEASDDGINATGKSTAYDIVLEINGGETAIVMAQGDTDALDSNGNLVITGGTVDITANSPFDYDYQGVLEGGTVIVNGEQVTELTSAMMGGDMGGQMPGGDMGGAPGDMGGQMPGGDMGGRMPGELSA</sequence>
<proteinExistence type="predicted"/>
<evidence type="ECO:0000256" key="1">
    <source>
        <dbReference type="SAM" id="MobiDB-lite"/>
    </source>
</evidence>
<evidence type="ECO:0008006" key="4">
    <source>
        <dbReference type="Google" id="ProtNLM"/>
    </source>
</evidence>